<reference evidence="1" key="1">
    <citation type="submission" date="2023-06" db="EMBL/GenBank/DDBJ databases">
        <title>A Treasure from Seagulls: Isolation and Description of Aciduricobacillus qingdaonensis gen. nov., sp. nov., a Rare Obligately Uric Acid-utilizing Member in the Family Bacillaceae.</title>
        <authorList>
            <person name="Liu W."/>
            <person name="Wang B."/>
        </authorList>
    </citation>
    <scope>NUCLEOTIDE SEQUENCE</scope>
    <source>
        <strain evidence="1">44XB</strain>
    </source>
</reference>
<sequence length="157" mass="17782">MGQKQEGEHKDCHENCICKVLKNLLETQRKRKGEMDTTESCTCSINRGTDQEKEPISFILQTPYGHPFFTWGKIGKKDCFATVFFTVEKVDCKENCALLRLMKPNKTIIDPDTECIESSSICGVDYVVPTKECVFIKLDCYSAVKLTSADFIKSKSC</sequence>
<keyword evidence="1" id="KW-0946">Virion</keyword>
<keyword evidence="2" id="KW-1185">Reference proteome</keyword>
<dbReference type="EMBL" id="CP129113">
    <property type="protein sequence ID" value="WLV25338.1"/>
    <property type="molecule type" value="Genomic_DNA"/>
</dbReference>
<name>A0ABY9L0J1_9BACI</name>
<dbReference type="InterPro" id="IPR019593">
    <property type="entry name" value="Spore_coat_protein_Z/Y"/>
</dbReference>
<dbReference type="RefSeq" id="WP_348029126.1">
    <property type="nucleotide sequence ID" value="NZ_CP129113.1"/>
</dbReference>
<accession>A0ABY9L0J1</accession>
<dbReference type="Proteomes" id="UP001180087">
    <property type="component" value="Chromosome"/>
</dbReference>
<evidence type="ECO:0000313" key="2">
    <source>
        <dbReference type="Proteomes" id="UP001180087"/>
    </source>
</evidence>
<protein>
    <submittedName>
        <fullName evidence="1">CotY/CotZ family spore coat protein</fullName>
    </submittedName>
</protein>
<keyword evidence="1" id="KW-0167">Capsid protein</keyword>
<evidence type="ECO:0000313" key="1">
    <source>
        <dbReference type="EMBL" id="WLV25338.1"/>
    </source>
</evidence>
<gene>
    <name evidence="1" type="ORF">QR721_03665</name>
</gene>
<proteinExistence type="predicted"/>
<dbReference type="Pfam" id="PF10612">
    <property type="entry name" value="Spore-coat_CotZ"/>
    <property type="match status" value="1"/>
</dbReference>
<organism evidence="1 2">
    <name type="scientific">Aciduricibacillus chroicocephali</name>
    <dbReference type="NCBI Taxonomy" id="3054939"/>
    <lineage>
        <taxon>Bacteria</taxon>
        <taxon>Bacillati</taxon>
        <taxon>Bacillota</taxon>
        <taxon>Bacilli</taxon>
        <taxon>Bacillales</taxon>
        <taxon>Bacillaceae</taxon>
        <taxon>Aciduricibacillus</taxon>
    </lineage>
</organism>